<evidence type="ECO:0000313" key="6">
    <source>
        <dbReference type="Proteomes" id="UP000807342"/>
    </source>
</evidence>
<evidence type="ECO:0000256" key="4">
    <source>
        <dbReference type="SAM" id="Phobius"/>
    </source>
</evidence>
<sequence>MTASDLDLSQPLATLLKAATTKAHERAETSPGAKLLLSGQLPKRQYIQFLMMLWHVYNTFERALEQHSAHPTLEPTYNPTLLGRTASLTADISYLLQVPPSTWQSHPLHATFLSDMPTQLRIYVDRINLIANSPDPSALLAHSYVRYLGDLSGGQFIRRVIVKAYGLDEASELGVEFYEFKELGGARKATQGDMKKIKDWFREGMNKGGERNDNVKAAVVNEANLAFELNTGLFEAIQVFASEEKALTQQAQEKETTNRASLEISGSRTEKTYSLASVAAFIAATCLAHFVLVITGFTGAKGNQKLLALEHWFTTLFSGSPSVE</sequence>
<keyword evidence="1" id="KW-0349">Heme</keyword>
<dbReference type="PANTHER" id="PTHR10720:SF0">
    <property type="entry name" value="HEME OXYGENASE"/>
    <property type="match status" value="1"/>
</dbReference>
<dbReference type="GO" id="GO:0006788">
    <property type="term" value="P:heme oxidation"/>
    <property type="evidence" value="ECO:0007669"/>
    <property type="project" value="InterPro"/>
</dbReference>
<dbReference type="Proteomes" id="UP000807342">
    <property type="component" value="Unassembled WGS sequence"/>
</dbReference>
<keyword evidence="4" id="KW-0812">Transmembrane</keyword>
<keyword evidence="4" id="KW-1133">Transmembrane helix</keyword>
<proteinExistence type="predicted"/>
<gene>
    <name evidence="5" type="ORF">P691DRAFT_770386</name>
</gene>
<keyword evidence="3" id="KW-0408">Iron</keyword>
<evidence type="ECO:0000256" key="1">
    <source>
        <dbReference type="ARBA" id="ARBA00022617"/>
    </source>
</evidence>
<keyword evidence="2" id="KW-0479">Metal-binding</keyword>
<evidence type="ECO:0000313" key="5">
    <source>
        <dbReference type="EMBL" id="KAF9454878.1"/>
    </source>
</evidence>
<keyword evidence="6" id="KW-1185">Reference proteome</keyword>
<dbReference type="PANTHER" id="PTHR10720">
    <property type="entry name" value="HEME OXYGENASE"/>
    <property type="match status" value="1"/>
</dbReference>
<organism evidence="5 6">
    <name type="scientific">Macrolepiota fuliginosa MF-IS2</name>
    <dbReference type="NCBI Taxonomy" id="1400762"/>
    <lineage>
        <taxon>Eukaryota</taxon>
        <taxon>Fungi</taxon>
        <taxon>Dikarya</taxon>
        <taxon>Basidiomycota</taxon>
        <taxon>Agaricomycotina</taxon>
        <taxon>Agaricomycetes</taxon>
        <taxon>Agaricomycetidae</taxon>
        <taxon>Agaricales</taxon>
        <taxon>Agaricineae</taxon>
        <taxon>Agaricaceae</taxon>
        <taxon>Macrolepiota</taxon>
    </lineage>
</organism>
<comment type="caution">
    <text evidence="5">The sequence shown here is derived from an EMBL/GenBank/DDBJ whole genome shotgun (WGS) entry which is preliminary data.</text>
</comment>
<keyword evidence="4" id="KW-0472">Membrane</keyword>
<feature type="transmembrane region" description="Helical" evidence="4">
    <location>
        <begin position="273"/>
        <end position="297"/>
    </location>
</feature>
<accession>A0A9P5XNX4</accession>
<dbReference type="OrthoDB" id="652091at2759"/>
<dbReference type="SUPFAM" id="SSF48613">
    <property type="entry name" value="Heme oxygenase-like"/>
    <property type="match status" value="1"/>
</dbReference>
<evidence type="ECO:0000256" key="3">
    <source>
        <dbReference type="ARBA" id="ARBA00023004"/>
    </source>
</evidence>
<dbReference type="CDD" id="cd19165">
    <property type="entry name" value="HemeO"/>
    <property type="match status" value="1"/>
</dbReference>
<dbReference type="InterPro" id="IPR016053">
    <property type="entry name" value="Haem_Oase-like"/>
</dbReference>
<dbReference type="Pfam" id="PF01126">
    <property type="entry name" value="Heme_oxygenase"/>
    <property type="match status" value="1"/>
</dbReference>
<dbReference type="Gene3D" id="1.20.910.10">
    <property type="entry name" value="Heme oxygenase-like"/>
    <property type="match status" value="1"/>
</dbReference>
<reference evidence="5" key="1">
    <citation type="submission" date="2020-11" db="EMBL/GenBank/DDBJ databases">
        <authorList>
            <consortium name="DOE Joint Genome Institute"/>
            <person name="Ahrendt S."/>
            <person name="Riley R."/>
            <person name="Andreopoulos W."/>
            <person name="Labutti K."/>
            <person name="Pangilinan J."/>
            <person name="Ruiz-Duenas F.J."/>
            <person name="Barrasa J.M."/>
            <person name="Sanchez-Garcia M."/>
            <person name="Camarero S."/>
            <person name="Miyauchi S."/>
            <person name="Serrano A."/>
            <person name="Linde D."/>
            <person name="Babiker R."/>
            <person name="Drula E."/>
            <person name="Ayuso-Fernandez I."/>
            <person name="Pacheco R."/>
            <person name="Padilla G."/>
            <person name="Ferreira P."/>
            <person name="Barriuso J."/>
            <person name="Kellner H."/>
            <person name="Castanera R."/>
            <person name="Alfaro M."/>
            <person name="Ramirez L."/>
            <person name="Pisabarro A.G."/>
            <person name="Kuo A."/>
            <person name="Tritt A."/>
            <person name="Lipzen A."/>
            <person name="He G."/>
            <person name="Yan M."/>
            <person name="Ng V."/>
            <person name="Cullen D."/>
            <person name="Martin F."/>
            <person name="Rosso M.-N."/>
            <person name="Henrissat B."/>
            <person name="Hibbett D."/>
            <person name="Martinez A.T."/>
            <person name="Grigoriev I.V."/>
        </authorList>
    </citation>
    <scope>NUCLEOTIDE SEQUENCE</scope>
    <source>
        <strain evidence="5">MF-IS2</strain>
    </source>
</reference>
<protein>
    <submittedName>
        <fullName evidence="5">Heme oxygenase 1</fullName>
    </submittedName>
</protein>
<evidence type="ECO:0000256" key="2">
    <source>
        <dbReference type="ARBA" id="ARBA00022723"/>
    </source>
</evidence>
<dbReference type="GO" id="GO:0046872">
    <property type="term" value="F:metal ion binding"/>
    <property type="evidence" value="ECO:0007669"/>
    <property type="project" value="UniProtKB-KW"/>
</dbReference>
<dbReference type="InterPro" id="IPR016084">
    <property type="entry name" value="Haem_Oase-like_multi-hlx"/>
</dbReference>
<dbReference type="AlphaFoldDB" id="A0A9P5XNX4"/>
<dbReference type="EMBL" id="MU151052">
    <property type="protein sequence ID" value="KAF9454878.1"/>
    <property type="molecule type" value="Genomic_DNA"/>
</dbReference>
<dbReference type="InterPro" id="IPR002051">
    <property type="entry name" value="Haem_Oase"/>
</dbReference>
<name>A0A9P5XNX4_9AGAR</name>
<dbReference type="GO" id="GO:0004392">
    <property type="term" value="F:heme oxygenase (decyclizing) activity"/>
    <property type="evidence" value="ECO:0007669"/>
    <property type="project" value="InterPro"/>
</dbReference>